<proteinExistence type="predicted"/>
<reference evidence="2" key="1">
    <citation type="submission" date="2021-06" db="EMBL/GenBank/DDBJ databases">
        <title>Comparative genomics, transcriptomics and evolutionary studies reveal genomic signatures of adaptation to plant cell wall in hemibiotrophic fungi.</title>
        <authorList>
            <consortium name="DOE Joint Genome Institute"/>
            <person name="Baroncelli R."/>
            <person name="Diaz J.F."/>
            <person name="Benocci T."/>
            <person name="Peng M."/>
            <person name="Battaglia E."/>
            <person name="Haridas S."/>
            <person name="Andreopoulos W."/>
            <person name="Labutti K."/>
            <person name="Pangilinan J."/>
            <person name="Floch G.L."/>
            <person name="Makela M.R."/>
            <person name="Henrissat B."/>
            <person name="Grigoriev I.V."/>
            <person name="Crouch J.A."/>
            <person name="De Vries R.P."/>
            <person name="Sukno S.A."/>
            <person name="Thon M.R."/>
        </authorList>
    </citation>
    <scope>NUCLEOTIDE SEQUENCE</scope>
    <source>
        <strain evidence="2">CBS 125086</strain>
    </source>
</reference>
<dbReference type="RefSeq" id="XP_060412124.1">
    <property type="nucleotide sequence ID" value="XM_060558270.1"/>
</dbReference>
<dbReference type="EMBL" id="JAHLJV010000048">
    <property type="protein sequence ID" value="KAK1585071.1"/>
    <property type="molecule type" value="Genomic_DNA"/>
</dbReference>
<feature type="region of interest" description="Disordered" evidence="1">
    <location>
        <begin position="1"/>
        <end position="21"/>
    </location>
</feature>
<dbReference type="Proteomes" id="UP001230504">
    <property type="component" value="Unassembled WGS sequence"/>
</dbReference>
<gene>
    <name evidence="2" type="ORF">LY79DRAFT_559649</name>
</gene>
<evidence type="ECO:0000313" key="2">
    <source>
        <dbReference type="EMBL" id="KAK1585071.1"/>
    </source>
</evidence>
<name>A0AAD8PUX4_9PEZI</name>
<accession>A0AAD8PUX4</accession>
<feature type="region of interest" description="Disordered" evidence="1">
    <location>
        <begin position="38"/>
        <end position="60"/>
    </location>
</feature>
<keyword evidence="3" id="KW-1185">Reference proteome</keyword>
<evidence type="ECO:0000256" key="1">
    <source>
        <dbReference type="SAM" id="MobiDB-lite"/>
    </source>
</evidence>
<dbReference type="GeneID" id="85442510"/>
<dbReference type="AlphaFoldDB" id="A0AAD8PUX4"/>
<evidence type="ECO:0000313" key="3">
    <source>
        <dbReference type="Proteomes" id="UP001230504"/>
    </source>
</evidence>
<organism evidence="2 3">
    <name type="scientific">Colletotrichum navitas</name>
    <dbReference type="NCBI Taxonomy" id="681940"/>
    <lineage>
        <taxon>Eukaryota</taxon>
        <taxon>Fungi</taxon>
        <taxon>Dikarya</taxon>
        <taxon>Ascomycota</taxon>
        <taxon>Pezizomycotina</taxon>
        <taxon>Sordariomycetes</taxon>
        <taxon>Hypocreomycetidae</taxon>
        <taxon>Glomerellales</taxon>
        <taxon>Glomerellaceae</taxon>
        <taxon>Colletotrichum</taxon>
        <taxon>Colletotrichum graminicola species complex</taxon>
    </lineage>
</organism>
<feature type="compositionally biased region" description="Basic residues" evidence="1">
    <location>
        <begin position="1"/>
        <end position="10"/>
    </location>
</feature>
<protein>
    <submittedName>
        <fullName evidence="2">Uncharacterized protein</fullName>
    </submittedName>
</protein>
<sequence length="60" mass="6453">MPHPHTRTRPRTGAGTSIESLPAISRAIQAAMPRCVRPPPSFQATAPPGCRTCKGSCRQR</sequence>
<comment type="caution">
    <text evidence="2">The sequence shown here is derived from an EMBL/GenBank/DDBJ whole genome shotgun (WGS) entry which is preliminary data.</text>
</comment>